<dbReference type="EMBL" id="KV921274">
    <property type="protein sequence ID" value="ORE21745.1"/>
    <property type="molecule type" value="Genomic_DNA"/>
</dbReference>
<feature type="non-terminal residue" evidence="1">
    <location>
        <position position="1"/>
    </location>
</feature>
<proteinExistence type="predicted"/>
<organism evidence="1 2">
    <name type="scientific">Rhizopus microsporus</name>
    <dbReference type="NCBI Taxonomy" id="58291"/>
    <lineage>
        <taxon>Eukaryota</taxon>
        <taxon>Fungi</taxon>
        <taxon>Fungi incertae sedis</taxon>
        <taxon>Mucoromycota</taxon>
        <taxon>Mucoromycotina</taxon>
        <taxon>Mucoromycetes</taxon>
        <taxon>Mucorales</taxon>
        <taxon>Mucorineae</taxon>
        <taxon>Rhizopodaceae</taxon>
        <taxon>Rhizopus</taxon>
    </lineage>
</organism>
<evidence type="ECO:0000313" key="2">
    <source>
        <dbReference type="Proteomes" id="UP000242381"/>
    </source>
</evidence>
<protein>
    <submittedName>
        <fullName evidence="1">Uncharacterized protein</fullName>
    </submittedName>
</protein>
<reference evidence="1 2" key="1">
    <citation type="journal article" date="2016" name="Proc. Natl. Acad. Sci. U.S.A.">
        <title>Lipid metabolic changes in an early divergent fungus govern the establishment of a mutualistic symbiosis with endobacteria.</title>
        <authorList>
            <person name="Lastovetsky O.A."/>
            <person name="Gaspar M.L."/>
            <person name="Mondo S.J."/>
            <person name="LaButti K.M."/>
            <person name="Sandor L."/>
            <person name="Grigoriev I.V."/>
            <person name="Henry S.A."/>
            <person name="Pawlowska T.E."/>
        </authorList>
    </citation>
    <scope>NUCLEOTIDE SEQUENCE [LARGE SCALE GENOMIC DNA]</scope>
    <source>
        <strain evidence="1 2">ATCC 11559</strain>
    </source>
</reference>
<name>A0A1X0SBT6_RHIZD</name>
<dbReference type="AlphaFoldDB" id="A0A1X0SBT6"/>
<gene>
    <name evidence="1" type="ORF">BCV71DRAFT_173119</name>
</gene>
<sequence length="62" mass="7112">LAQVKGTHEDALNDEFAGSIPGPQKFTGDHLKVYVSQKSSWQYCIQTILFQIRNKWLIVLCF</sequence>
<evidence type="ECO:0000313" key="1">
    <source>
        <dbReference type="EMBL" id="ORE21745.1"/>
    </source>
</evidence>
<dbReference type="Proteomes" id="UP000242381">
    <property type="component" value="Unassembled WGS sequence"/>
</dbReference>
<accession>A0A1X0SBT6</accession>